<name>A0A2S6N421_RHOGL</name>
<keyword evidence="3" id="KW-1185">Reference proteome</keyword>
<organism evidence="2 3">
    <name type="scientific">Rhodopila globiformis</name>
    <name type="common">Rhodopseudomonas globiformis</name>
    <dbReference type="NCBI Taxonomy" id="1071"/>
    <lineage>
        <taxon>Bacteria</taxon>
        <taxon>Pseudomonadati</taxon>
        <taxon>Pseudomonadota</taxon>
        <taxon>Alphaproteobacteria</taxon>
        <taxon>Acetobacterales</taxon>
        <taxon>Acetobacteraceae</taxon>
        <taxon>Rhodopila</taxon>
    </lineage>
</organism>
<dbReference type="InterPro" id="IPR004360">
    <property type="entry name" value="Glyas_Fos-R_dOase_dom"/>
</dbReference>
<protein>
    <recommendedName>
        <fullName evidence="1">VOC domain-containing protein</fullName>
    </recommendedName>
</protein>
<accession>A0A2S6N421</accession>
<dbReference type="EMBL" id="NHRY01000229">
    <property type="protein sequence ID" value="PPQ29349.1"/>
    <property type="molecule type" value="Genomic_DNA"/>
</dbReference>
<dbReference type="InterPro" id="IPR029068">
    <property type="entry name" value="Glyas_Bleomycin-R_OHBP_Dase"/>
</dbReference>
<proteinExistence type="predicted"/>
<gene>
    <name evidence="2" type="ORF">CCS01_21990</name>
</gene>
<sequence>MAGTPGDADEQTNLLCPPASRRCRCLQPVPKPATIRASLLPTGKTPMALTFQHVHLKTRDVQATVQYYIDNFGATRKAEIPGRGWQLDLHGTQLNITGIIAEQKHEQQYGIEHMAVVTDDYPGTLAKLRENGVAVLEELKGEKGNRVAFVAATDGAQMEVIEKI</sequence>
<evidence type="ECO:0000313" key="2">
    <source>
        <dbReference type="EMBL" id="PPQ29349.1"/>
    </source>
</evidence>
<feature type="domain" description="VOC" evidence="1">
    <location>
        <begin position="50"/>
        <end position="163"/>
    </location>
</feature>
<dbReference type="InterPro" id="IPR037523">
    <property type="entry name" value="VOC_core"/>
</dbReference>
<dbReference type="Pfam" id="PF00903">
    <property type="entry name" value="Glyoxalase"/>
    <property type="match status" value="1"/>
</dbReference>
<dbReference type="Proteomes" id="UP000239724">
    <property type="component" value="Unassembled WGS sequence"/>
</dbReference>
<dbReference type="AlphaFoldDB" id="A0A2S6N421"/>
<reference evidence="2 3" key="1">
    <citation type="journal article" date="2018" name="Arch. Microbiol.">
        <title>New insights into the metabolic potential of the phototrophic purple bacterium Rhodopila globiformis DSM 161(T) from its draft genome sequence and evidence for a vanadium-dependent nitrogenase.</title>
        <authorList>
            <person name="Imhoff J.F."/>
            <person name="Rahn T."/>
            <person name="Kunzel S."/>
            <person name="Neulinger S.C."/>
        </authorList>
    </citation>
    <scope>NUCLEOTIDE SEQUENCE [LARGE SCALE GENOMIC DNA]</scope>
    <source>
        <strain evidence="2 3">DSM 161</strain>
    </source>
</reference>
<evidence type="ECO:0000313" key="3">
    <source>
        <dbReference type="Proteomes" id="UP000239724"/>
    </source>
</evidence>
<dbReference type="SUPFAM" id="SSF54593">
    <property type="entry name" value="Glyoxalase/Bleomycin resistance protein/Dihydroxybiphenyl dioxygenase"/>
    <property type="match status" value="1"/>
</dbReference>
<comment type="caution">
    <text evidence="2">The sequence shown here is derived from an EMBL/GenBank/DDBJ whole genome shotgun (WGS) entry which is preliminary data.</text>
</comment>
<evidence type="ECO:0000259" key="1">
    <source>
        <dbReference type="PROSITE" id="PS51819"/>
    </source>
</evidence>
<dbReference type="PROSITE" id="PS51819">
    <property type="entry name" value="VOC"/>
    <property type="match status" value="1"/>
</dbReference>
<dbReference type="Gene3D" id="3.10.180.10">
    <property type="entry name" value="2,3-Dihydroxybiphenyl 1,2-Dioxygenase, domain 1"/>
    <property type="match status" value="1"/>
</dbReference>